<gene>
    <name evidence="1" type="ORF">ZIOFF_008114</name>
</gene>
<name>A0A8J5HS82_ZINOF</name>
<evidence type="ECO:0000313" key="1">
    <source>
        <dbReference type="EMBL" id="KAG6534228.1"/>
    </source>
</evidence>
<reference evidence="1 2" key="1">
    <citation type="submission" date="2020-08" db="EMBL/GenBank/DDBJ databases">
        <title>Plant Genome Project.</title>
        <authorList>
            <person name="Zhang R.-G."/>
        </authorList>
    </citation>
    <scope>NUCLEOTIDE SEQUENCE [LARGE SCALE GENOMIC DNA]</scope>
    <source>
        <tissue evidence="1">Rhizome</tissue>
    </source>
</reference>
<dbReference type="InterPro" id="IPR052587">
    <property type="entry name" value="TELO2-interacting_protein_1"/>
</dbReference>
<accession>A0A8J5HS82</accession>
<protein>
    <submittedName>
        <fullName evidence="1">Uncharacterized protein</fullName>
    </submittedName>
</protein>
<organism evidence="1 2">
    <name type="scientific">Zingiber officinale</name>
    <name type="common">Ginger</name>
    <name type="synonym">Amomum zingiber</name>
    <dbReference type="NCBI Taxonomy" id="94328"/>
    <lineage>
        <taxon>Eukaryota</taxon>
        <taxon>Viridiplantae</taxon>
        <taxon>Streptophyta</taxon>
        <taxon>Embryophyta</taxon>
        <taxon>Tracheophyta</taxon>
        <taxon>Spermatophyta</taxon>
        <taxon>Magnoliopsida</taxon>
        <taxon>Liliopsida</taxon>
        <taxon>Zingiberales</taxon>
        <taxon>Zingiberaceae</taxon>
        <taxon>Zingiber</taxon>
    </lineage>
</organism>
<proteinExistence type="predicted"/>
<dbReference type="GO" id="GO:0005737">
    <property type="term" value="C:cytoplasm"/>
    <property type="evidence" value="ECO:0007669"/>
    <property type="project" value="TreeGrafter"/>
</dbReference>
<dbReference type="EMBL" id="JACMSC010000002">
    <property type="protein sequence ID" value="KAG6534228.1"/>
    <property type="molecule type" value="Genomic_DNA"/>
</dbReference>
<dbReference type="AlphaFoldDB" id="A0A8J5HS82"/>
<keyword evidence="2" id="KW-1185">Reference proteome</keyword>
<dbReference type="PANTHER" id="PTHR18460:SF3">
    <property type="entry name" value="TELO2-INTERACTING PROTEIN 1 HOMOLOG"/>
    <property type="match status" value="1"/>
</dbReference>
<sequence length="163" mass="18243">MAMVEEELQSPSEKTTGLDFARLKSYCLELFDLLRNPKKDAAFLAEMADFLRRTPASALQTSLDYIIMPLLLLLDSAVQCRKKKVNPEGNPLGFIEIRDSVAEGMLMCLEELFKKCYLGSVDQVCDFGIIFPYVSGLSGPLLEWNCISSMPCSLLSELHKLLP</sequence>
<dbReference type="PANTHER" id="PTHR18460">
    <property type="entry name" value="TEL2 INTERACTING PROTEIN 1 TTI1 FAMILY MEMBER"/>
    <property type="match status" value="1"/>
</dbReference>
<comment type="caution">
    <text evidence="1">The sequence shown here is derived from an EMBL/GenBank/DDBJ whole genome shotgun (WGS) entry which is preliminary data.</text>
</comment>
<evidence type="ECO:0000313" key="2">
    <source>
        <dbReference type="Proteomes" id="UP000734854"/>
    </source>
</evidence>
<dbReference type="Proteomes" id="UP000734854">
    <property type="component" value="Unassembled WGS sequence"/>
</dbReference>